<dbReference type="Proteomes" id="UP000195043">
    <property type="component" value="Unassembled WGS sequence"/>
</dbReference>
<organism evidence="2 3">
    <name type="scientific">Candidatus Enterococcus testudinis</name>
    <dbReference type="NCBI Taxonomy" id="1834191"/>
    <lineage>
        <taxon>Bacteria</taxon>
        <taxon>Bacillati</taxon>
        <taxon>Bacillota</taxon>
        <taxon>Bacilli</taxon>
        <taxon>Lactobacillales</taxon>
        <taxon>Enterococcaceae</taxon>
        <taxon>Enterococcus</taxon>
    </lineage>
</organism>
<sequence>MSYFKKYQFFIQIMTILLAAFLLTIPQVYLKGFVIGSDAMFHFNRFYDASEQIKHGNFQYFITMYGFQQSGRIVNAMYGPIFAYFQGVLVLISNSWFHYQIISNFLIYLLSGLSMFALLKKIHISGWLSVGTGIFFMTTYPIQYWIDQQGLSAWPSAILPLCLIPLVKLVDKQKLDVLGTSISIGIMFQIHVLSTLFLVLIYFCFFTYIFVQSQYKKRLMKQLCISIVLFMIITMNVWLNMLDIYRFNQLVPPFFNNHMENNTITANSAYWIRYPKFLPILFAVCFSSVLDKRHRVSPFLKVSVAIIVVFTVLATNFFPWKTLSSLEVPFLGLLQFPFRFIVFGIVLLLISIAMIVSARPEIRLAKPIYLFLLLGLSLLQVTYQNTSKMIDWHLSDTAVNRRVHSYVFVDDERKMKDQLFSSDKEKILESFQKSAPDYLPLYKIDQSSKYGAYGDDVIKNNHHFDKKVEHKALLVTWQGDQVEKVKVPVIKYERTQLVLNGQKLEKDDYSLSTIGVVSLNQKIGQNELTVTYKAPWFFMITLLLPALFWIAIICYYLKKMIRSILN</sequence>
<dbReference type="AlphaFoldDB" id="A0A242A7Q5"/>
<accession>A0A242A7Q5</accession>
<dbReference type="STRING" id="1834191.A5886_002061"/>
<feature type="transmembrane region" description="Helical" evidence="1">
    <location>
        <begin position="124"/>
        <end position="146"/>
    </location>
</feature>
<name>A0A242A7Q5_9ENTE</name>
<keyword evidence="1" id="KW-0812">Transmembrane</keyword>
<feature type="transmembrane region" description="Helical" evidence="1">
    <location>
        <begin position="99"/>
        <end position="118"/>
    </location>
</feature>
<reference evidence="2 3" key="1">
    <citation type="submission" date="2017-05" db="EMBL/GenBank/DDBJ databases">
        <title>The Genome Sequence of Enterococcus sp. 8G7_MSG3316.</title>
        <authorList>
            <consortium name="The Broad Institute Genomics Platform"/>
            <consortium name="The Broad Institute Genomic Center for Infectious Diseases"/>
            <person name="Earl A."/>
            <person name="Manson A."/>
            <person name="Schwartman J."/>
            <person name="Gilmore M."/>
            <person name="Abouelleil A."/>
            <person name="Cao P."/>
            <person name="Chapman S."/>
            <person name="Cusick C."/>
            <person name="Shea T."/>
            <person name="Young S."/>
            <person name="Neafsey D."/>
            <person name="Nusbaum C."/>
            <person name="Birren B."/>
        </authorList>
    </citation>
    <scope>NUCLEOTIDE SEQUENCE [LARGE SCALE GENOMIC DNA]</scope>
    <source>
        <strain evidence="2 3">8G7_MSG3316</strain>
    </source>
</reference>
<dbReference type="RefSeq" id="WP_086275058.1">
    <property type="nucleotide sequence ID" value="NZ_NGKU01000001.1"/>
</dbReference>
<feature type="transmembrane region" description="Helical" evidence="1">
    <location>
        <begin position="9"/>
        <end position="30"/>
    </location>
</feature>
<keyword evidence="3" id="KW-1185">Reference proteome</keyword>
<dbReference type="EMBL" id="NGKU01000001">
    <property type="protein sequence ID" value="OTN76982.1"/>
    <property type="molecule type" value="Genomic_DNA"/>
</dbReference>
<feature type="transmembrane region" description="Helical" evidence="1">
    <location>
        <begin position="338"/>
        <end position="356"/>
    </location>
</feature>
<feature type="transmembrane region" description="Helical" evidence="1">
    <location>
        <begin position="536"/>
        <end position="557"/>
    </location>
</feature>
<dbReference type="OrthoDB" id="2328595at2"/>
<proteinExistence type="predicted"/>
<feature type="transmembrane region" description="Helical" evidence="1">
    <location>
        <begin position="190"/>
        <end position="211"/>
    </location>
</feature>
<keyword evidence="1" id="KW-0472">Membrane</keyword>
<protein>
    <recommendedName>
        <fullName evidence="4">Membrane protein 6-pyruvoyl-tetrahydropterin synthase-related domain-containing protein</fullName>
    </recommendedName>
</protein>
<feature type="transmembrane region" description="Helical" evidence="1">
    <location>
        <begin position="271"/>
        <end position="290"/>
    </location>
</feature>
<evidence type="ECO:0000313" key="3">
    <source>
        <dbReference type="Proteomes" id="UP000195043"/>
    </source>
</evidence>
<gene>
    <name evidence="2" type="ORF">A5886_002061</name>
</gene>
<feature type="transmembrane region" description="Helical" evidence="1">
    <location>
        <begin position="368"/>
        <end position="386"/>
    </location>
</feature>
<feature type="transmembrane region" description="Helical" evidence="1">
    <location>
        <begin position="73"/>
        <end position="92"/>
    </location>
</feature>
<evidence type="ECO:0000313" key="2">
    <source>
        <dbReference type="EMBL" id="OTN76982.1"/>
    </source>
</evidence>
<evidence type="ECO:0008006" key="4">
    <source>
        <dbReference type="Google" id="ProtNLM"/>
    </source>
</evidence>
<feature type="transmembrane region" description="Helical" evidence="1">
    <location>
        <begin position="299"/>
        <end position="318"/>
    </location>
</feature>
<feature type="transmembrane region" description="Helical" evidence="1">
    <location>
        <begin position="223"/>
        <end position="241"/>
    </location>
</feature>
<keyword evidence="1" id="KW-1133">Transmembrane helix</keyword>
<comment type="caution">
    <text evidence="2">The sequence shown here is derived from an EMBL/GenBank/DDBJ whole genome shotgun (WGS) entry which is preliminary data.</text>
</comment>
<evidence type="ECO:0000256" key="1">
    <source>
        <dbReference type="SAM" id="Phobius"/>
    </source>
</evidence>